<comment type="caution">
    <text evidence="1">The sequence shown here is derived from an EMBL/GenBank/DDBJ whole genome shotgun (WGS) entry which is preliminary data.</text>
</comment>
<evidence type="ECO:0000313" key="2">
    <source>
        <dbReference type="Proteomes" id="UP001175228"/>
    </source>
</evidence>
<accession>A0AA39UJ80</accession>
<evidence type="ECO:0008006" key="3">
    <source>
        <dbReference type="Google" id="ProtNLM"/>
    </source>
</evidence>
<reference evidence="1" key="1">
    <citation type="submission" date="2023-06" db="EMBL/GenBank/DDBJ databases">
        <authorList>
            <consortium name="Lawrence Berkeley National Laboratory"/>
            <person name="Ahrendt S."/>
            <person name="Sahu N."/>
            <person name="Indic B."/>
            <person name="Wong-Bajracharya J."/>
            <person name="Merenyi Z."/>
            <person name="Ke H.-M."/>
            <person name="Monk M."/>
            <person name="Kocsube S."/>
            <person name="Drula E."/>
            <person name="Lipzen A."/>
            <person name="Balint B."/>
            <person name="Henrissat B."/>
            <person name="Andreopoulos B."/>
            <person name="Martin F.M."/>
            <person name="Harder C.B."/>
            <person name="Rigling D."/>
            <person name="Ford K.L."/>
            <person name="Foster G.D."/>
            <person name="Pangilinan J."/>
            <person name="Papanicolaou A."/>
            <person name="Barry K."/>
            <person name="LaButti K."/>
            <person name="Viragh M."/>
            <person name="Koriabine M."/>
            <person name="Yan M."/>
            <person name="Riley R."/>
            <person name="Champramary S."/>
            <person name="Plett K.L."/>
            <person name="Tsai I.J."/>
            <person name="Slot J."/>
            <person name="Sipos G."/>
            <person name="Plett J."/>
            <person name="Nagy L.G."/>
            <person name="Grigoriev I.V."/>
        </authorList>
    </citation>
    <scope>NUCLEOTIDE SEQUENCE</scope>
    <source>
        <strain evidence="1">HWK02</strain>
    </source>
</reference>
<organism evidence="1 2">
    <name type="scientific">Armillaria luteobubalina</name>
    <dbReference type="NCBI Taxonomy" id="153913"/>
    <lineage>
        <taxon>Eukaryota</taxon>
        <taxon>Fungi</taxon>
        <taxon>Dikarya</taxon>
        <taxon>Basidiomycota</taxon>
        <taxon>Agaricomycotina</taxon>
        <taxon>Agaricomycetes</taxon>
        <taxon>Agaricomycetidae</taxon>
        <taxon>Agaricales</taxon>
        <taxon>Marasmiineae</taxon>
        <taxon>Physalacriaceae</taxon>
        <taxon>Armillaria</taxon>
    </lineage>
</organism>
<dbReference type="InterPro" id="IPR036047">
    <property type="entry name" value="F-box-like_dom_sf"/>
</dbReference>
<protein>
    <recommendedName>
        <fullName evidence="3">F-box domain-containing protein</fullName>
    </recommendedName>
</protein>
<dbReference type="AlphaFoldDB" id="A0AA39UJ80"/>
<name>A0AA39UJ80_9AGAR</name>
<keyword evidence="2" id="KW-1185">Reference proteome</keyword>
<evidence type="ECO:0000313" key="1">
    <source>
        <dbReference type="EMBL" id="KAK0489928.1"/>
    </source>
</evidence>
<proteinExistence type="predicted"/>
<gene>
    <name evidence="1" type="ORF">EDD18DRAFT_559966</name>
</gene>
<dbReference type="EMBL" id="JAUEPU010000035">
    <property type="protein sequence ID" value="KAK0489928.1"/>
    <property type="molecule type" value="Genomic_DNA"/>
</dbReference>
<dbReference type="SUPFAM" id="SSF81383">
    <property type="entry name" value="F-box domain"/>
    <property type="match status" value="1"/>
</dbReference>
<dbReference type="Gene3D" id="1.20.1280.50">
    <property type="match status" value="1"/>
</dbReference>
<dbReference type="Proteomes" id="UP001175228">
    <property type="component" value="Unassembled WGS sequence"/>
</dbReference>
<sequence length="547" mass="61162">MSDPCLYCGLRAAPLQSLYSRGSIYQHFADNIKPILRGDHIDTSIVKSTILAIEGHLQSIDDQLNHVEVLRTRLLAERSHAAAELAKYRSYIAPIRRLPNEILSEIFSFVCRVMSDSVDIVSGAPWVLSRVCSLWRFICLSSPHLWSTIIIVPTSSTRHHVVDILRSFLNRSRELFLNLYLDGSACTTPVDVDSNGHGTNILRILRAHMSRWDRLVLSCDRDLVILDIIDSWEYRDPGLTHLKMIDIRTPKAEDGPLYSTRAFLKALSLERIHLGSGVLPEDPSFPHLTNFSGTFSSIHQFRELLESAPSLQDISISYKPSTRTPDIFPPTPLTHPNVRKVTVRASAACFSSVIFPSLEELVIDAGMYESNSKPEHVNHLSSLMSNSNYARRSLNMMVISGSHLTPFLTGGLTSLIIEVPTDTSREIYDILMYDPESNYPVAPNITHLSIKEMALVSDPNLLTDDACLRMVRSRATTLQSVVLQVILVFHYSQGVSQLGARPHPLLNDFKSLGSSESQVLDVRVRWTERKAGIGAESDKDLDLIDGV</sequence>